<feature type="transmembrane region" description="Helical" evidence="1">
    <location>
        <begin position="183"/>
        <end position="201"/>
    </location>
</feature>
<comment type="caution">
    <text evidence="2">The sequence shown here is derived from an EMBL/GenBank/DDBJ whole genome shotgun (WGS) entry which is preliminary data.</text>
</comment>
<dbReference type="EMBL" id="BEYU01000099">
    <property type="protein sequence ID" value="GBG31487.1"/>
    <property type="molecule type" value="Genomic_DNA"/>
</dbReference>
<organism evidence="2 3">
    <name type="scientific">Hondaea fermentalgiana</name>
    <dbReference type="NCBI Taxonomy" id="2315210"/>
    <lineage>
        <taxon>Eukaryota</taxon>
        <taxon>Sar</taxon>
        <taxon>Stramenopiles</taxon>
        <taxon>Bigyra</taxon>
        <taxon>Labyrinthulomycetes</taxon>
        <taxon>Thraustochytrida</taxon>
        <taxon>Thraustochytriidae</taxon>
        <taxon>Hondaea</taxon>
    </lineage>
</organism>
<feature type="transmembrane region" description="Helical" evidence="1">
    <location>
        <begin position="235"/>
        <end position="253"/>
    </location>
</feature>
<feature type="transmembrane region" description="Helical" evidence="1">
    <location>
        <begin position="62"/>
        <end position="92"/>
    </location>
</feature>
<keyword evidence="1" id="KW-1133">Transmembrane helix</keyword>
<feature type="transmembrane region" description="Helical" evidence="1">
    <location>
        <begin position="207"/>
        <end position="223"/>
    </location>
</feature>
<feature type="transmembrane region" description="Helical" evidence="1">
    <location>
        <begin position="9"/>
        <end position="29"/>
    </location>
</feature>
<dbReference type="InParanoid" id="A0A2R5GKS8"/>
<dbReference type="AlphaFoldDB" id="A0A2R5GKS8"/>
<accession>A0A2R5GKS8</accession>
<keyword evidence="3" id="KW-1185">Reference proteome</keyword>
<gene>
    <name evidence="2" type="ORF">FCC1311_077112</name>
</gene>
<name>A0A2R5GKS8_9STRA</name>
<keyword evidence="1" id="KW-0472">Membrane</keyword>
<evidence type="ECO:0000313" key="2">
    <source>
        <dbReference type="EMBL" id="GBG31487.1"/>
    </source>
</evidence>
<sequence>MRLASAGDPFFYMGLIYASFPVNALLYAWNDLGDGALDRTNPRKGPYLLGAVYANEEQVRQVFLAALGLNLGILLFFAVVCGPVLIGIWWAAACATNYTYNNYPRWREGPPPLDFVGPLGYILLIPFAAIVNGLEFPSLSTLLFHIFMVLRSQLWGQIIDLGPDARAQRQTTAVALGIRGARGLLVLLQLCELFVAIYGVQNTYVEAFSALSMATALLEFFVYPNRAPSLHEAALTGALMTPAAAVLLLHVLFTPAGESAPFT</sequence>
<evidence type="ECO:0008006" key="4">
    <source>
        <dbReference type="Google" id="ProtNLM"/>
    </source>
</evidence>
<protein>
    <recommendedName>
        <fullName evidence="4">Prenyltransferase</fullName>
    </recommendedName>
</protein>
<keyword evidence="1" id="KW-0812">Transmembrane</keyword>
<reference evidence="2 3" key="1">
    <citation type="submission" date="2017-12" db="EMBL/GenBank/DDBJ databases">
        <title>Sequencing, de novo assembly and annotation of complete genome of a new Thraustochytrid species, strain FCC1311.</title>
        <authorList>
            <person name="Sedici K."/>
            <person name="Godart F."/>
            <person name="Aiese Cigliano R."/>
            <person name="Sanseverino W."/>
            <person name="Barakat M."/>
            <person name="Ortet P."/>
            <person name="Marechal E."/>
            <person name="Cagnac O."/>
            <person name="Amato A."/>
        </authorList>
    </citation>
    <scope>NUCLEOTIDE SEQUENCE [LARGE SCALE GENOMIC DNA]</scope>
</reference>
<proteinExistence type="predicted"/>
<evidence type="ECO:0000256" key="1">
    <source>
        <dbReference type="SAM" id="Phobius"/>
    </source>
</evidence>
<dbReference type="Proteomes" id="UP000241890">
    <property type="component" value="Unassembled WGS sequence"/>
</dbReference>
<evidence type="ECO:0000313" key="3">
    <source>
        <dbReference type="Proteomes" id="UP000241890"/>
    </source>
</evidence>